<evidence type="ECO:0000256" key="1">
    <source>
        <dbReference type="SAM" id="MobiDB-lite"/>
    </source>
</evidence>
<protein>
    <submittedName>
        <fullName evidence="4">Caspase domain-containing protein</fullName>
    </submittedName>
</protein>
<dbReference type="Gene3D" id="3.40.50.1460">
    <property type="match status" value="1"/>
</dbReference>
<proteinExistence type="predicted"/>
<evidence type="ECO:0000259" key="3">
    <source>
        <dbReference type="Pfam" id="PF00656"/>
    </source>
</evidence>
<feature type="domain" description="Peptidase C14 caspase" evidence="3">
    <location>
        <begin position="53"/>
        <end position="324"/>
    </location>
</feature>
<dbReference type="GO" id="GO:0005737">
    <property type="term" value="C:cytoplasm"/>
    <property type="evidence" value="ECO:0007669"/>
    <property type="project" value="TreeGrafter"/>
</dbReference>
<reference evidence="4" key="1">
    <citation type="submission" date="2019-02" db="EMBL/GenBank/DDBJ databases">
        <authorList>
            <person name="Gruber-Vodicka R. H."/>
            <person name="Seah K. B. B."/>
        </authorList>
    </citation>
    <scope>NUCLEOTIDE SEQUENCE</scope>
    <source>
        <strain evidence="4">BECK_M6</strain>
    </source>
</reference>
<dbReference type="EMBL" id="CAADFH010000049">
    <property type="protein sequence ID" value="VFJ95317.1"/>
    <property type="molecule type" value="Genomic_DNA"/>
</dbReference>
<gene>
    <name evidence="4" type="ORF">BECKLFY1418A_GA0070994_10494</name>
</gene>
<evidence type="ECO:0000256" key="2">
    <source>
        <dbReference type="SAM" id="SignalP"/>
    </source>
</evidence>
<feature type="signal peptide" evidence="2">
    <location>
        <begin position="1"/>
        <end position="22"/>
    </location>
</feature>
<name>A0A450US13_9GAMM</name>
<dbReference type="InterPro" id="IPR050452">
    <property type="entry name" value="Metacaspase"/>
</dbReference>
<feature type="compositionally biased region" description="Low complexity" evidence="1">
    <location>
        <begin position="206"/>
        <end position="219"/>
    </location>
</feature>
<evidence type="ECO:0000313" key="4">
    <source>
        <dbReference type="EMBL" id="VFJ95317.1"/>
    </source>
</evidence>
<dbReference type="GO" id="GO:0004197">
    <property type="term" value="F:cysteine-type endopeptidase activity"/>
    <property type="evidence" value="ECO:0007669"/>
    <property type="project" value="InterPro"/>
</dbReference>
<keyword evidence="2" id="KW-0732">Signal</keyword>
<organism evidence="4">
    <name type="scientific">Candidatus Kentrum sp. LFY</name>
    <dbReference type="NCBI Taxonomy" id="2126342"/>
    <lineage>
        <taxon>Bacteria</taxon>
        <taxon>Pseudomonadati</taxon>
        <taxon>Pseudomonadota</taxon>
        <taxon>Gammaproteobacteria</taxon>
        <taxon>Candidatus Kentrum</taxon>
    </lineage>
</organism>
<dbReference type="Pfam" id="PF00656">
    <property type="entry name" value="Peptidase_C14"/>
    <property type="match status" value="1"/>
</dbReference>
<accession>A0A450US13</accession>
<dbReference type="GO" id="GO:0006508">
    <property type="term" value="P:proteolysis"/>
    <property type="evidence" value="ECO:0007669"/>
    <property type="project" value="InterPro"/>
</dbReference>
<dbReference type="InterPro" id="IPR011600">
    <property type="entry name" value="Pept_C14_caspase"/>
</dbReference>
<dbReference type="AlphaFoldDB" id="A0A450US13"/>
<dbReference type="PANTHER" id="PTHR48104:SF30">
    <property type="entry name" value="METACASPASE-1"/>
    <property type="match status" value="1"/>
</dbReference>
<feature type="region of interest" description="Disordered" evidence="1">
    <location>
        <begin position="206"/>
        <end position="226"/>
    </location>
</feature>
<dbReference type="PROSITE" id="PS51257">
    <property type="entry name" value="PROKAR_LIPOPROTEIN"/>
    <property type="match status" value="1"/>
</dbReference>
<dbReference type="PANTHER" id="PTHR48104">
    <property type="entry name" value="METACASPASE-4"/>
    <property type="match status" value="1"/>
</dbReference>
<feature type="chain" id="PRO_5019435765" evidence="2">
    <location>
        <begin position="23"/>
        <end position="699"/>
    </location>
</feature>
<sequence length="699" mass="75973">MTKNTSWRLAIACILVVFVSMGAVSCAGIPDGDDAPPAGDADKPALPAGDADKLALLVGIDDYRYNDTGISDLRGAKNDVAIMKELLVTSFGFRDDGRHIRVLTDGEATRDGIITAFKEHLIDKANRDSIVVFQFSGHGSRLPDIDGDETSDNLDETLVTHDSSHGAPHPNRDITDDEINEMMARLTAITPHVTFIFDSCHSGTTTRGAGLARTATPDTRIPPRRRPIFGTQATRATTRGVAEGKNDLRPENARYVLISGSAAHERSHEVVQGGMSYGVMTWNLVRSIREAGASAITSVTYRDVMDRVTIDVGSRFPAQHPQLEGPGSNRYVFDHKSLVPAPSVSISEVRANTVTLKAGRVHGVTEGSIYAVYAPRTRSFGEGVRPIAGIEIIEVGVTTSKARVIGGRGIETASRVVEWEHNWPDAGFKVHFMDVDRSRTLRKIRDELAAYRHIEEQKQASGYDLLLREGTEKQGPKGFIITEFGDPATGVTAPAMGNFSPPVGIGDKDTVSKIVKQVIRWARWFNIRGIENPNPGIEIGFRIKPATGKRTDASVATLSDGEECTVEITNKSKDPVYVALLDLSSNGSVALVFPSRREQIRLSPGRKETITLKGFVPEGRQGVRDILKLFATTEPTNYGLLMQQAVRGGAPLPETRGKSRSPLEELLANAARGTARNPKAKTVKTGMWTTAERVIEVEK</sequence>